<sequence length="92" mass="9518">MTLDGAARLINAEGVAVMADAYEAMAGDADLYAKAARCLGDLPARDRMLLEEAFRSLGRFGGGLTPGEAMLLCRAGMAATRRAAAMDPEPGA</sequence>
<proteinExistence type="predicted"/>
<gene>
    <name evidence="1" type="ORF">EMO91_12395</name>
</gene>
<protein>
    <submittedName>
        <fullName evidence="1">Uncharacterized protein</fullName>
    </submittedName>
</protein>
<organism evidence="1 2">
    <name type="scientific">Bifidobacterium myosotis</name>
    <dbReference type="NCBI Taxonomy" id="1630166"/>
    <lineage>
        <taxon>Bacteria</taxon>
        <taxon>Bacillati</taxon>
        <taxon>Actinomycetota</taxon>
        <taxon>Actinomycetes</taxon>
        <taxon>Bifidobacteriales</taxon>
        <taxon>Bifidobacteriaceae</taxon>
        <taxon>Bifidobacterium</taxon>
    </lineage>
</organism>
<dbReference type="EMBL" id="RZUH01000017">
    <property type="protein sequence ID" value="KAA8825382.1"/>
    <property type="molecule type" value="Genomic_DNA"/>
</dbReference>
<accession>A0A5M9ZHV4</accession>
<evidence type="ECO:0000313" key="2">
    <source>
        <dbReference type="Proteomes" id="UP000410049"/>
    </source>
</evidence>
<evidence type="ECO:0000313" key="1">
    <source>
        <dbReference type="EMBL" id="KAA8825382.1"/>
    </source>
</evidence>
<dbReference type="Proteomes" id="UP000410049">
    <property type="component" value="Unassembled WGS sequence"/>
</dbReference>
<reference evidence="1 2" key="1">
    <citation type="journal article" date="2019" name="Syst. Appl. Microbiol.">
        <title>Characterization of Bifidobacterium species in feaces of the Egyptian fruit bat: Description of B. vespertilionis sp. nov. and B. rousetti sp. nov.</title>
        <authorList>
            <person name="Modesto M."/>
            <person name="Satti M."/>
            <person name="Watanabe K."/>
            <person name="Puglisi E."/>
            <person name="Morelli L."/>
            <person name="Huang C.-H."/>
            <person name="Liou J.-S."/>
            <person name="Miyashita M."/>
            <person name="Tamura T."/>
            <person name="Saito S."/>
            <person name="Mori K."/>
            <person name="Huang L."/>
            <person name="Sciavilla P."/>
            <person name="Sandri C."/>
            <person name="Spiezio C."/>
            <person name="Vitali F."/>
            <person name="Cavalieri D."/>
            <person name="Perpetuini G."/>
            <person name="Tofalo R."/>
            <person name="Bonetti A."/>
            <person name="Arita M."/>
            <person name="Mattarelli P."/>
        </authorList>
    </citation>
    <scope>NUCLEOTIDE SEQUENCE [LARGE SCALE GENOMIC DNA]</scope>
    <source>
        <strain evidence="1 2">RST17</strain>
    </source>
</reference>
<comment type="caution">
    <text evidence="1">The sequence shown here is derived from an EMBL/GenBank/DDBJ whole genome shotgun (WGS) entry which is preliminary data.</text>
</comment>
<name>A0A5M9ZHV4_9BIFI</name>
<dbReference type="AlphaFoldDB" id="A0A5M9ZHV4"/>